<dbReference type="PANTHER" id="PTHR12843">
    <property type="entry name" value="PROTEIN-LYSINE N-METHYLTRANSFERASE METTL10"/>
    <property type="match status" value="1"/>
</dbReference>
<keyword evidence="2 5" id="KW-0489">Methyltransferase</keyword>
<comment type="caution">
    <text evidence="7">The sequence shown here is derived from an EMBL/GenBank/DDBJ whole genome shotgun (WGS) entry which is preliminary data.</text>
</comment>
<evidence type="ECO:0000256" key="3">
    <source>
        <dbReference type="ARBA" id="ARBA00022679"/>
    </source>
</evidence>
<evidence type="ECO:0000259" key="6">
    <source>
        <dbReference type="Pfam" id="PF13847"/>
    </source>
</evidence>
<evidence type="ECO:0000256" key="1">
    <source>
        <dbReference type="ARBA" id="ARBA00022490"/>
    </source>
</evidence>
<comment type="similarity">
    <text evidence="5">Belongs to the class I-like SAM-binding methyltransferase superfamily. EFM4 family.</text>
</comment>
<proteinExistence type="inferred from homology"/>
<dbReference type="EMBL" id="JANAWD010000562">
    <property type="protein sequence ID" value="KAJ3477813.1"/>
    <property type="molecule type" value="Genomic_DNA"/>
</dbReference>
<dbReference type="CDD" id="cd02440">
    <property type="entry name" value="AdoMet_MTases"/>
    <property type="match status" value="1"/>
</dbReference>
<dbReference type="InterPro" id="IPR026635">
    <property type="entry name" value="Efm4/METTL10"/>
</dbReference>
<comment type="subcellular location">
    <subcellularLocation>
        <location evidence="5">Cytoplasm</location>
    </subcellularLocation>
</comment>
<dbReference type="Gene3D" id="3.40.50.150">
    <property type="entry name" value="Vaccinia Virus protein VP39"/>
    <property type="match status" value="1"/>
</dbReference>
<dbReference type="SUPFAM" id="SSF53335">
    <property type="entry name" value="S-adenosyl-L-methionine-dependent methyltransferases"/>
    <property type="match status" value="1"/>
</dbReference>
<evidence type="ECO:0000256" key="5">
    <source>
        <dbReference type="HAMAP-Rule" id="MF_03188"/>
    </source>
</evidence>
<name>A0AAD5UYM2_9APHY</name>
<accession>A0AAD5UYM2</accession>
<dbReference type="InterPro" id="IPR025714">
    <property type="entry name" value="Methyltranfer_dom"/>
</dbReference>
<reference evidence="7" key="1">
    <citation type="submission" date="2022-07" db="EMBL/GenBank/DDBJ databases">
        <title>Genome Sequence of Physisporinus lineatus.</title>
        <authorList>
            <person name="Buettner E."/>
        </authorList>
    </citation>
    <scope>NUCLEOTIDE SEQUENCE</scope>
    <source>
        <strain evidence="7">VT162</strain>
    </source>
</reference>
<feature type="domain" description="Methyltransferase" evidence="6">
    <location>
        <begin position="63"/>
        <end position="203"/>
    </location>
</feature>
<keyword evidence="8" id="KW-1185">Reference proteome</keyword>
<dbReference type="GO" id="GO:0016192">
    <property type="term" value="P:vesicle-mediated transport"/>
    <property type="evidence" value="ECO:0007669"/>
    <property type="project" value="UniProtKB-UniRule"/>
</dbReference>
<keyword evidence="4 5" id="KW-0949">S-adenosyl-L-methionine</keyword>
<dbReference type="PANTHER" id="PTHR12843:SF5">
    <property type="entry name" value="EEF1A LYSINE METHYLTRANSFERASE 2"/>
    <property type="match status" value="1"/>
</dbReference>
<organism evidence="7 8">
    <name type="scientific">Meripilus lineatus</name>
    <dbReference type="NCBI Taxonomy" id="2056292"/>
    <lineage>
        <taxon>Eukaryota</taxon>
        <taxon>Fungi</taxon>
        <taxon>Dikarya</taxon>
        <taxon>Basidiomycota</taxon>
        <taxon>Agaricomycotina</taxon>
        <taxon>Agaricomycetes</taxon>
        <taxon>Polyporales</taxon>
        <taxon>Meripilaceae</taxon>
        <taxon>Meripilus</taxon>
    </lineage>
</organism>
<dbReference type="GO" id="GO:0032259">
    <property type="term" value="P:methylation"/>
    <property type="evidence" value="ECO:0007669"/>
    <property type="project" value="UniProtKB-KW"/>
</dbReference>
<protein>
    <recommendedName>
        <fullName evidence="5">Protein-lysine N-methyltransferase EFM4</fullName>
        <ecNumber evidence="5">2.1.1.-</ecNumber>
    </recommendedName>
    <alternativeName>
        <fullName evidence="5">Elongation factor methyltransferase 4</fullName>
    </alternativeName>
</protein>
<gene>
    <name evidence="5" type="primary">EFM4</name>
    <name evidence="7" type="ORF">NLI96_g10204</name>
</gene>
<dbReference type="Pfam" id="PF13847">
    <property type="entry name" value="Methyltransf_31"/>
    <property type="match status" value="1"/>
</dbReference>
<keyword evidence="1 5" id="KW-0963">Cytoplasm</keyword>
<dbReference type="GO" id="GO:0016279">
    <property type="term" value="F:protein-lysine N-methyltransferase activity"/>
    <property type="evidence" value="ECO:0007669"/>
    <property type="project" value="UniProtKB-UniRule"/>
</dbReference>
<evidence type="ECO:0000313" key="7">
    <source>
        <dbReference type="EMBL" id="KAJ3477813.1"/>
    </source>
</evidence>
<dbReference type="EC" id="2.1.1.-" evidence="5"/>
<sequence>MSSSDLPSSKLGTKEHWDHVYSAELSNFKEIGDEGEIWFGEDSVEKMIDWAVENIPSDTNPWIVEIGSGNGTLLFALQEAGYPPRRICGVDYSQDAVKLSRAIGESREEGASDITFGVCDFLTDYPAPLDGQSSSSDRVGLWDLVLDKGTFDAMALSERDENGNAPWEAYPPRIAQILRPGGYFLITSCNFTEDELRTKFSNAETGLEYQ</sequence>
<evidence type="ECO:0000256" key="4">
    <source>
        <dbReference type="ARBA" id="ARBA00022691"/>
    </source>
</evidence>
<evidence type="ECO:0000313" key="8">
    <source>
        <dbReference type="Proteomes" id="UP001212997"/>
    </source>
</evidence>
<comment type="function">
    <text evidence="5">S-adenosyl-L-methionine-dependent protein-lysine N-methyltransferase that mono- and dimethylates elongation factor 1-alpha at 'Lys-316'. May play a role in intracellular transport.</text>
</comment>
<dbReference type="InterPro" id="IPR029063">
    <property type="entry name" value="SAM-dependent_MTases_sf"/>
</dbReference>
<keyword evidence="5" id="KW-0813">Transport</keyword>
<evidence type="ECO:0000256" key="2">
    <source>
        <dbReference type="ARBA" id="ARBA00022603"/>
    </source>
</evidence>
<keyword evidence="3 5" id="KW-0808">Transferase</keyword>
<dbReference type="AlphaFoldDB" id="A0AAD5UYM2"/>
<dbReference type="Proteomes" id="UP001212997">
    <property type="component" value="Unassembled WGS sequence"/>
</dbReference>
<dbReference type="HAMAP" id="MF_03188">
    <property type="entry name" value="Methyltr_EFM4"/>
    <property type="match status" value="1"/>
</dbReference>
<dbReference type="GO" id="GO:0005737">
    <property type="term" value="C:cytoplasm"/>
    <property type="evidence" value="ECO:0007669"/>
    <property type="project" value="UniProtKB-SubCell"/>
</dbReference>